<gene>
    <name evidence="9" type="ORF">O4213_17800</name>
</gene>
<dbReference type="CDD" id="cd03257">
    <property type="entry name" value="ABC_NikE_OppD_transporters"/>
    <property type="match status" value="1"/>
</dbReference>
<evidence type="ECO:0000256" key="1">
    <source>
        <dbReference type="ARBA" id="ARBA00004202"/>
    </source>
</evidence>
<dbReference type="Pfam" id="PF00005">
    <property type="entry name" value="ABC_tran"/>
    <property type="match status" value="1"/>
</dbReference>
<evidence type="ECO:0000256" key="2">
    <source>
        <dbReference type="ARBA" id="ARBA00005417"/>
    </source>
</evidence>
<evidence type="ECO:0000313" key="10">
    <source>
        <dbReference type="Proteomes" id="UP001067235"/>
    </source>
</evidence>
<protein>
    <submittedName>
        <fullName evidence="9">ABC transporter ATP-binding protein</fullName>
    </submittedName>
</protein>
<dbReference type="PROSITE" id="PS50893">
    <property type="entry name" value="ABC_TRANSPORTER_2"/>
    <property type="match status" value="1"/>
</dbReference>
<keyword evidence="6 9" id="KW-0067">ATP-binding</keyword>
<evidence type="ECO:0000256" key="3">
    <source>
        <dbReference type="ARBA" id="ARBA00022448"/>
    </source>
</evidence>
<feature type="domain" description="ABC transporter" evidence="8">
    <location>
        <begin position="21"/>
        <end position="268"/>
    </location>
</feature>
<evidence type="ECO:0000259" key="8">
    <source>
        <dbReference type="PROSITE" id="PS50893"/>
    </source>
</evidence>
<dbReference type="PROSITE" id="PS00211">
    <property type="entry name" value="ABC_TRANSPORTER_1"/>
    <property type="match status" value="1"/>
</dbReference>
<dbReference type="SUPFAM" id="SSF52540">
    <property type="entry name" value="P-loop containing nucleoside triphosphate hydrolases"/>
    <property type="match status" value="1"/>
</dbReference>
<keyword evidence="4" id="KW-1003">Cell membrane</keyword>
<keyword evidence="5" id="KW-0547">Nucleotide-binding</keyword>
<comment type="caution">
    <text evidence="9">The sequence shown here is derived from an EMBL/GenBank/DDBJ whole genome shotgun (WGS) entry which is preliminary data.</text>
</comment>
<reference evidence="9" key="1">
    <citation type="submission" date="2022-12" db="EMBL/GenBank/DDBJ databases">
        <authorList>
            <person name="Krivoruchko A.V."/>
            <person name="Elkin A."/>
        </authorList>
    </citation>
    <scope>NUCLEOTIDE SEQUENCE</scope>
    <source>
        <strain evidence="9">IEGM 1388</strain>
    </source>
</reference>
<dbReference type="SMART" id="SM00382">
    <property type="entry name" value="AAA"/>
    <property type="match status" value="1"/>
</dbReference>
<accession>A0ABT4MXW7</accession>
<organism evidence="9 10">
    <name type="scientific">Gordonia rubripertincta</name>
    <name type="common">Rhodococcus corallinus</name>
    <dbReference type="NCBI Taxonomy" id="36822"/>
    <lineage>
        <taxon>Bacteria</taxon>
        <taxon>Bacillati</taxon>
        <taxon>Actinomycetota</taxon>
        <taxon>Actinomycetes</taxon>
        <taxon>Mycobacteriales</taxon>
        <taxon>Gordoniaceae</taxon>
        <taxon>Gordonia</taxon>
    </lineage>
</organism>
<dbReference type="PANTHER" id="PTHR43297:SF2">
    <property type="entry name" value="DIPEPTIDE TRANSPORT ATP-BINDING PROTEIN DPPD"/>
    <property type="match status" value="1"/>
</dbReference>
<evidence type="ECO:0000313" key="9">
    <source>
        <dbReference type="EMBL" id="MCZ4551849.1"/>
    </source>
</evidence>
<dbReference type="PANTHER" id="PTHR43297">
    <property type="entry name" value="OLIGOPEPTIDE TRANSPORT ATP-BINDING PROTEIN APPD"/>
    <property type="match status" value="1"/>
</dbReference>
<dbReference type="GO" id="GO:0005524">
    <property type="term" value="F:ATP binding"/>
    <property type="evidence" value="ECO:0007669"/>
    <property type="project" value="UniProtKB-KW"/>
</dbReference>
<keyword evidence="10" id="KW-1185">Reference proteome</keyword>
<dbReference type="RefSeq" id="WP_301572744.1">
    <property type="nucleotide sequence ID" value="NZ_JAPWIE010000005.1"/>
</dbReference>
<dbReference type="InterPro" id="IPR003593">
    <property type="entry name" value="AAA+_ATPase"/>
</dbReference>
<dbReference type="EMBL" id="JAPWIE010000005">
    <property type="protein sequence ID" value="MCZ4551849.1"/>
    <property type="molecule type" value="Genomic_DNA"/>
</dbReference>
<sequence length="287" mass="30749">MSSDTLDLTKSAAVTRREPVLTVSDLHISLTAGTELVRGVDFVLNRGGALGIVGESGSGKSLTCRATLGILAAGVEVTKGSIEFDGIELTALGAKEWRPLRGTRISAVFQDPAAYLNPSIRVGEQLAEALRSTVGLSRKEAKVRAVELFAKMGLREPASVYRQYPYELSGGMLQRVVIAIAVSAEPELLIADEATTALDVTVQAAVLDLIDDLRIELGLALVLVSHDLAVVAQVCDDVIVMRDGVVVEAGPAERLLREPRHDYTRQLVDNHRDYGLEAILEKEIAGV</sequence>
<comment type="similarity">
    <text evidence="2">Belongs to the ABC transporter superfamily.</text>
</comment>
<keyword evidence="3" id="KW-0813">Transport</keyword>
<dbReference type="InterPro" id="IPR017871">
    <property type="entry name" value="ABC_transporter-like_CS"/>
</dbReference>
<dbReference type="Proteomes" id="UP001067235">
    <property type="component" value="Unassembled WGS sequence"/>
</dbReference>
<dbReference type="InterPro" id="IPR003439">
    <property type="entry name" value="ABC_transporter-like_ATP-bd"/>
</dbReference>
<evidence type="ECO:0000256" key="4">
    <source>
        <dbReference type="ARBA" id="ARBA00022475"/>
    </source>
</evidence>
<evidence type="ECO:0000256" key="5">
    <source>
        <dbReference type="ARBA" id="ARBA00022741"/>
    </source>
</evidence>
<comment type="subcellular location">
    <subcellularLocation>
        <location evidence="1">Cell membrane</location>
        <topology evidence="1">Peripheral membrane protein</topology>
    </subcellularLocation>
</comment>
<evidence type="ECO:0000256" key="6">
    <source>
        <dbReference type="ARBA" id="ARBA00022840"/>
    </source>
</evidence>
<evidence type="ECO:0000256" key="7">
    <source>
        <dbReference type="ARBA" id="ARBA00023136"/>
    </source>
</evidence>
<dbReference type="InterPro" id="IPR050388">
    <property type="entry name" value="ABC_Ni/Peptide_Import"/>
</dbReference>
<dbReference type="InterPro" id="IPR027417">
    <property type="entry name" value="P-loop_NTPase"/>
</dbReference>
<dbReference type="Gene3D" id="3.40.50.300">
    <property type="entry name" value="P-loop containing nucleotide triphosphate hydrolases"/>
    <property type="match status" value="1"/>
</dbReference>
<proteinExistence type="inferred from homology"/>
<keyword evidence="7" id="KW-0472">Membrane</keyword>
<name>A0ABT4MXW7_GORRU</name>